<accession>A0A5J4UHZ9</accession>
<protein>
    <recommendedName>
        <fullName evidence="4">Transmembrane protein</fullName>
    </recommendedName>
</protein>
<keyword evidence="1" id="KW-0472">Membrane</keyword>
<feature type="transmembrane region" description="Helical" evidence="1">
    <location>
        <begin position="58"/>
        <end position="81"/>
    </location>
</feature>
<name>A0A5J4UHZ9_9EUKA</name>
<proteinExistence type="predicted"/>
<comment type="caution">
    <text evidence="2">The sequence shown here is derived from an EMBL/GenBank/DDBJ whole genome shotgun (WGS) entry which is preliminary data.</text>
</comment>
<keyword evidence="1" id="KW-1133">Transmembrane helix</keyword>
<gene>
    <name evidence="2" type="ORF">EZS28_034145</name>
</gene>
<evidence type="ECO:0008006" key="4">
    <source>
        <dbReference type="Google" id="ProtNLM"/>
    </source>
</evidence>
<reference evidence="2 3" key="1">
    <citation type="submission" date="2019-03" db="EMBL/GenBank/DDBJ databases">
        <title>Single cell metagenomics reveals metabolic interactions within the superorganism composed of flagellate Streblomastix strix and complex community of Bacteroidetes bacteria on its surface.</title>
        <authorList>
            <person name="Treitli S.C."/>
            <person name="Kolisko M."/>
            <person name="Husnik F."/>
            <person name="Keeling P."/>
            <person name="Hampl V."/>
        </authorList>
    </citation>
    <scope>NUCLEOTIDE SEQUENCE [LARGE SCALE GENOMIC DNA]</scope>
    <source>
        <strain evidence="2">ST1C</strain>
    </source>
</reference>
<dbReference type="EMBL" id="SNRW01015497">
    <property type="protein sequence ID" value="KAA6370328.1"/>
    <property type="molecule type" value="Genomic_DNA"/>
</dbReference>
<evidence type="ECO:0000313" key="3">
    <source>
        <dbReference type="Proteomes" id="UP000324800"/>
    </source>
</evidence>
<sequence>MNQEVQKEEEEQDIMKMKMIDQIELQIIEKVMRMNQKNQMKLEMMIIKKKKKKKMMKIIFYAYYQWHSLCYRLSLCSYTILEEAALVNILDDYYDNGILGE</sequence>
<dbReference type="Proteomes" id="UP000324800">
    <property type="component" value="Unassembled WGS sequence"/>
</dbReference>
<evidence type="ECO:0000313" key="2">
    <source>
        <dbReference type="EMBL" id="KAA6370328.1"/>
    </source>
</evidence>
<organism evidence="2 3">
    <name type="scientific">Streblomastix strix</name>
    <dbReference type="NCBI Taxonomy" id="222440"/>
    <lineage>
        <taxon>Eukaryota</taxon>
        <taxon>Metamonada</taxon>
        <taxon>Preaxostyla</taxon>
        <taxon>Oxymonadida</taxon>
        <taxon>Streblomastigidae</taxon>
        <taxon>Streblomastix</taxon>
    </lineage>
</organism>
<evidence type="ECO:0000256" key="1">
    <source>
        <dbReference type="SAM" id="Phobius"/>
    </source>
</evidence>
<keyword evidence="1" id="KW-0812">Transmembrane</keyword>
<dbReference type="AlphaFoldDB" id="A0A5J4UHZ9"/>